<dbReference type="InterPro" id="IPR001584">
    <property type="entry name" value="Integrase_cat-core"/>
</dbReference>
<name>A0A371EL15_MUCPR</name>
<evidence type="ECO:0000313" key="3">
    <source>
        <dbReference type="EMBL" id="RDX66745.1"/>
    </source>
</evidence>
<dbReference type="PANTHER" id="PTHR42648">
    <property type="entry name" value="TRANSPOSASE, PUTATIVE-RELATED"/>
    <property type="match status" value="1"/>
</dbReference>
<dbReference type="InterPro" id="IPR039537">
    <property type="entry name" value="Retrotran_Ty1/copia-like"/>
</dbReference>
<dbReference type="GO" id="GO:0003676">
    <property type="term" value="F:nucleic acid binding"/>
    <property type="evidence" value="ECO:0007669"/>
    <property type="project" value="InterPro"/>
</dbReference>
<feature type="region of interest" description="Disordered" evidence="1">
    <location>
        <begin position="316"/>
        <end position="353"/>
    </location>
</feature>
<dbReference type="STRING" id="157652.A0A371EL15"/>
<dbReference type="EMBL" id="QJKJ01013292">
    <property type="protein sequence ID" value="RDX66745.1"/>
    <property type="molecule type" value="Genomic_DNA"/>
</dbReference>
<reference evidence="3" key="1">
    <citation type="submission" date="2018-05" db="EMBL/GenBank/DDBJ databases">
        <title>Draft genome of Mucuna pruriens seed.</title>
        <authorList>
            <person name="Nnadi N.E."/>
            <person name="Vos R."/>
            <person name="Hasami M.H."/>
            <person name="Devisetty U.K."/>
            <person name="Aguiy J.C."/>
        </authorList>
    </citation>
    <scope>NUCLEOTIDE SEQUENCE [LARGE SCALE GENOMIC DNA]</scope>
    <source>
        <strain evidence="3">JCA_2017</strain>
    </source>
</reference>
<comment type="caution">
    <text evidence="3">The sequence shown here is derived from an EMBL/GenBank/DDBJ whole genome shotgun (WGS) entry which is preliminary data.</text>
</comment>
<dbReference type="AlphaFoldDB" id="A0A371EL15"/>
<dbReference type="Gene3D" id="3.30.420.10">
    <property type="entry name" value="Ribonuclease H-like superfamily/Ribonuclease H"/>
    <property type="match status" value="1"/>
</dbReference>
<proteinExistence type="predicted"/>
<accession>A0A371EL15</accession>
<feature type="non-terminal residue" evidence="3">
    <location>
        <position position="353"/>
    </location>
</feature>
<feature type="compositionally biased region" description="Basic and acidic residues" evidence="1">
    <location>
        <begin position="54"/>
        <end position="65"/>
    </location>
</feature>
<feature type="region of interest" description="Disordered" evidence="1">
    <location>
        <begin position="49"/>
        <end position="80"/>
    </location>
</feature>
<organism evidence="3 4">
    <name type="scientific">Mucuna pruriens</name>
    <name type="common">Velvet bean</name>
    <name type="synonym">Dolichos pruriens</name>
    <dbReference type="NCBI Taxonomy" id="157652"/>
    <lineage>
        <taxon>Eukaryota</taxon>
        <taxon>Viridiplantae</taxon>
        <taxon>Streptophyta</taxon>
        <taxon>Embryophyta</taxon>
        <taxon>Tracheophyta</taxon>
        <taxon>Spermatophyta</taxon>
        <taxon>Magnoliopsida</taxon>
        <taxon>eudicotyledons</taxon>
        <taxon>Gunneridae</taxon>
        <taxon>Pentapetalae</taxon>
        <taxon>rosids</taxon>
        <taxon>fabids</taxon>
        <taxon>Fabales</taxon>
        <taxon>Fabaceae</taxon>
        <taxon>Papilionoideae</taxon>
        <taxon>50 kb inversion clade</taxon>
        <taxon>NPAAA clade</taxon>
        <taxon>indigoferoid/millettioid clade</taxon>
        <taxon>Phaseoleae</taxon>
        <taxon>Mucuna</taxon>
    </lineage>
</organism>
<dbReference type="GO" id="GO:0015074">
    <property type="term" value="P:DNA integration"/>
    <property type="evidence" value="ECO:0007669"/>
    <property type="project" value="InterPro"/>
</dbReference>
<dbReference type="PROSITE" id="PS50994">
    <property type="entry name" value="INTEGRASE"/>
    <property type="match status" value="1"/>
</dbReference>
<feature type="domain" description="Integrase catalytic" evidence="2">
    <location>
        <begin position="209"/>
        <end position="304"/>
    </location>
</feature>
<feature type="non-terminal residue" evidence="3">
    <location>
        <position position="1"/>
    </location>
</feature>
<protein>
    <recommendedName>
        <fullName evidence="2">Integrase catalytic domain-containing protein</fullName>
    </recommendedName>
</protein>
<dbReference type="PANTHER" id="PTHR42648:SF31">
    <property type="entry name" value="RNA-DIRECTED DNA POLYMERASE"/>
    <property type="match status" value="1"/>
</dbReference>
<sequence length="353" mass="40158">MTKDKVITLGPNELPNLVTSYHLDDRNYLQWAQYIRTTLKGRTKLSHIEGNNLPKDDPKICNGDKKKSHKRSTSEGKPFTKSSHGEYYTYCKRSGHTKDTSYKRYGKEKVLERMGGNKGSTQMWVNQTTSDKENVVEHPSTLQLYQYIQVFSKEEMDHIRALLNSTIKPLGSCGLTMNDKSSFNIFSSILQSIWILDSGATNYMTPLWSDNGTEFVNLEFSKFLKDNGVVHELTCVNTPQQNGVAERKSRHLLEVTRALLFQMSVLTVYWGEAVLTTTYLINKLPTRVLNGGDLSRSQSHVASQTGIKSLNLKLRSSQELSRPRRLCMANSRKRSRSSKSRTLSDQMKTDSKP</sequence>
<dbReference type="OrthoDB" id="2663223at2759"/>
<evidence type="ECO:0000313" key="4">
    <source>
        <dbReference type="Proteomes" id="UP000257109"/>
    </source>
</evidence>
<evidence type="ECO:0000259" key="2">
    <source>
        <dbReference type="PROSITE" id="PS50994"/>
    </source>
</evidence>
<dbReference type="InterPro" id="IPR036397">
    <property type="entry name" value="RNaseH_sf"/>
</dbReference>
<keyword evidence="4" id="KW-1185">Reference proteome</keyword>
<gene>
    <name evidence="3" type="ORF">CR513_54457</name>
</gene>
<dbReference type="SUPFAM" id="SSF53098">
    <property type="entry name" value="Ribonuclease H-like"/>
    <property type="match status" value="1"/>
</dbReference>
<dbReference type="Proteomes" id="UP000257109">
    <property type="component" value="Unassembled WGS sequence"/>
</dbReference>
<dbReference type="InterPro" id="IPR012337">
    <property type="entry name" value="RNaseH-like_sf"/>
</dbReference>
<evidence type="ECO:0000256" key="1">
    <source>
        <dbReference type="SAM" id="MobiDB-lite"/>
    </source>
</evidence>